<keyword evidence="3" id="KW-1185">Reference proteome</keyword>
<protein>
    <submittedName>
        <fullName evidence="2">Uncharacterized protein</fullName>
    </submittedName>
</protein>
<evidence type="ECO:0000313" key="2">
    <source>
        <dbReference type="EMBL" id="TNC46495.1"/>
    </source>
</evidence>
<organism evidence="2 3">
    <name type="scientific">Rubellimicrobium rubrum</name>
    <dbReference type="NCBI Taxonomy" id="2585369"/>
    <lineage>
        <taxon>Bacteria</taxon>
        <taxon>Pseudomonadati</taxon>
        <taxon>Pseudomonadota</taxon>
        <taxon>Alphaproteobacteria</taxon>
        <taxon>Rhodobacterales</taxon>
        <taxon>Roseobacteraceae</taxon>
        <taxon>Rubellimicrobium</taxon>
    </lineage>
</organism>
<sequence length="370" mass="41296">METFLLADLLDRIAEGDSILRARVSALFSKRAELILGLETIVELLSYQAPGAAERRWVLLRELAWTRTLSTTPDGNEGPASVQSVLVASDVARHVGRPEYRPYSLGPEKQARFFGLSWQDAHALALHLKEQQHERSFLQKKDTDLPEFKPGLRVDVPRASLDMQRRSSRGLASSTSKRSGLEPKTVSRLEAKWGAATVAMPELGRRTFHEEVDLVRELHRIQGVHFDEVLFRRSGGMSNFGLERIFYQAADTIFDYRWNPIVPELLAIDAWDIRLADMVSFRTQVGALDALGGSSKGDFVDSLGIAMSTLVDLVIIDRSAHTKIVAAKARAEPLLDKLELERVVYVATLEQAMNITEGSGEDEAYEPCPQ</sequence>
<evidence type="ECO:0000313" key="3">
    <source>
        <dbReference type="Proteomes" id="UP000305887"/>
    </source>
</evidence>
<proteinExistence type="predicted"/>
<dbReference type="EMBL" id="VDFU01000036">
    <property type="protein sequence ID" value="TNC46495.1"/>
    <property type="molecule type" value="Genomic_DNA"/>
</dbReference>
<reference evidence="2 3" key="1">
    <citation type="submission" date="2019-06" db="EMBL/GenBank/DDBJ databases">
        <title>YIM 131921 draft genome.</title>
        <authorList>
            <person name="Jiang L."/>
        </authorList>
    </citation>
    <scope>NUCLEOTIDE SEQUENCE [LARGE SCALE GENOMIC DNA]</scope>
    <source>
        <strain evidence="2 3">YIM 131921</strain>
    </source>
</reference>
<dbReference type="AlphaFoldDB" id="A0A5C4ML74"/>
<gene>
    <name evidence="2" type="ORF">FHG66_18915</name>
</gene>
<accession>A0A5C4ML74</accession>
<dbReference type="Proteomes" id="UP000305887">
    <property type="component" value="Unassembled WGS sequence"/>
</dbReference>
<comment type="caution">
    <text evidence="2">The sequence shown here is derived from an EMBL/GenBank/DDBJ whole genome shotgun (WGS) entry which is preliminary data.</text>
</comment>
<evidence type="ECO:0000256" key="1">
    <source>
        <dbReference type="SAM" id="MobiDB-lite"/>
    </source>
</evidence>
<feature type="region of interest" description="Disordered" evidence="1">
    <location>
        <begin position="163"/>
        <end position="184"/>
    </location>
</feature>
<name>A0A5C4ML74_9RHOB</name>